<gene>
    <name evidence="2" type="ORF">DAY19_08455</name>
</gene>
<keyword evidence="1" id="KW-0812">Transmembrane</keyword>
<keyword evidence="1" id="KW-1133">Transmembrane helix</keyword>
<dbReference type="RefSeq" id="WP_115361368.1">
    <property type="nucleotide sequence ID" value="NZ_QDKL01000002.1"/>
</dbReference>
<proteinExistence type="predicted"/>
<feature type="transmembrane region" description="Helical" evidence="1">
    <location>
        <begin position="60"/>
        <end position="83"/>
    </location>
</feature>
<dbReference type="Proteomes" id="UP000443582">
    <property type="component" value="Unassembled WGS sequence"/>
</dbReference>
<keyword evidence="3" id="KW-1185">Reference proteome</keyword>
<evidence type="ECO:0000313" key="2">
    <source>
        <dbReference type="EMBL" id="RZF21710.1"/>
    </source>
</evidence>
<evidence type="ECO:0000256" key="1">
    <source>
        <dbReference type="SAM" id="Phobius"/>
    </source>
</evidence>
<accession>A0ABY0IGS8</accession>
<protein>
    <submittedName>
        <fullName evidence="2">Uncharacterized protein</fullName>
    </submittedName>
</protein>
<keyword evidence="1" id="KW-0472">Membrane</keyword>
<name>A0ABY0IGS8_9BACT</name>
<evidence type="ECO:0000313" key="3">
    <source>
        <dbReference type="Proteomes" id="UP000443582"/>
    </source>
</evidence>
<comment type="caution">
    <text evidence="2">The sequence shown here is derived from an EMBL/GenBank/DDBJ whole genome shotgun (WGS) entry which is preliminary data.</text>
</comment>
<dbReference type="EMBL" id="QDKL01000002">
    <property type="protein sequence ID" value="RZF21710.1"/>
    <property type="molecule type" value="Genomic_DNA"/>
</dbReference>
<organism evidence="2 3">
    <name type="scientific">Halobacteriovorax vibrionivorans</name>
    <dbReference type="NCBI Taxonomy" id="2152716"/>
    <lineage>
        <taxon>Bacteria</taxon>
        <taxon>Pseudomonadati</taxon>
        <taxon>Bdellovibrionota</taxon>
        <taxon>Bacteriovoracia</taxon>
        <taxon>Bacteriovoracales</taxon>
        <taxon>Halobacteriovoraceae</taxon>
        <taxon>Halobacteriovorax</taxon>
    </lineage>
</organism>
<sequence>MAKNNEVTSNSSILKEIKELQKSIDINTKKIEQKSNDKEHFYKSLSSFDQELLLRAESRIASQTTFITILLAVLGFMTIFFSIKQFFSAKEIKELKDEIESHIQKKIFELINQQKKIDMIDLLTNYLSAKSYRNDYGATSLKLILHNKCDPTCFNMLNEHIDRLFASSSEENKRSLTQLIECLSNIKNDENIDQILLSFVNKISYFHNQYSPDPYHSLLIYFSDNVSKYEDQIIKLLDFELKSYESDAFHQGAYHLSNKVLTEKIINKIIELIAAFPHLIESFQNSPDIIDSFLDSSYEEVVDLDGIINNDNEKLKRNSNATRVSAFNNRESYLYKKAQELKEKKRV</sequence>
<reference evidence="3" key="1">
    <citation type="journal article" date="2019" name="Int. J. Syst. Evol. Microbiol.">
        <title>Halobacteriovorax valvorus sp. nov., a novel prokaryotic predator isolated from coastal seawater of China.</title>
        <authorList>
            <person name="Chen M.-X."/>
        </authorList>
    </citation>
    <scope>NUCLEOTIDE SEQUENCE [LARGE SCALE GENOMIC DNA]</scope>
    <source>
        <strain evidence="3">BL9</strain>
    </source>
</reference>